<protein>
    <recommendedName>
        <fullName evidence="3">Copper resistance protein CopQ</fullName>
    </recommendedName>
</protein>
<dbReference type="KEGG" id="cuh:BJN34_17840"/>
<organism evidence="1 2">
    <name type="scientific">Cupriavidus necator</name>
    <name type="common">Alcaligenes eutrophus</name>
    <name type="synonym">Ralstonia eutropha</name>
    <dbReference type="NCBI Taxonomy" id="106590"/>
    <lineage>
        <taxon>Bacteria</taxon>
        <taxon>Pseudomonadati</taxon>
        <taxon>Pseudomonadota</taxon>
        <taxon>Betaproteobacteria</taxon>
        <taxon>Burkholderiales</taxon>
        <taxon>Burkholderiaceae</taxon>
        <taxon>Cupriavidus</taxon>
    </lineage>
</organism>
<dbReference type="OrthoDB" id="8967517at2"/>
<dbReference type="EMBL" id="CP017757">
    <property type="protein sequence ID" value="AQV95742.1"/>
    <property type="molecule type" value="Genomic_DNA"/>
</dbReference>
<evidence type="ECO:0008006" key="3">
    <source>
        <dbReference type="Google" id="ProtNLM"/>
    </source>
</evidence>
<proteinExistence type="predicted"/>
<reference evidence="2" key="1">
    <citation type="submission" date="2017-02" db="EMBL/GenBank/DDBJ databases">
        <title>Complete genome sequence of Cupriavidus necator strain NH9, a 3-chlorobenzoate degrader.</title>
        <authorList>
            <person name="Moriuchi R."/>
            <person name="Dohra H."/>
            <person name="Ogawa N."/>
        </authorList>
    </citation>
    <scope>NUCLEOTIDE SEQUENCE [LARGE SCALE GENOMIC DNA]</scope>
    <source>
        <strain evidence="2">NH9</strain>
    </source>
</reference>
<dbReference type="AlphaFoldDB" id="A0A1U9UST0"/>
<evidence type="ECO:0000313" key="1">
    <source>
        <dbReference type="EMBL" id="AQV95742.1"/>
    </source>
</evidence>
<sequence>MLKEALWIAAASIGVIGTALGGTGPRDVYTDGAKVSRFDVYTDGARTTDARDVFTDGARVIDKRDMFTDGAKTTDKRDVFTDGA</sequence>
<dbReference type="RefSeq" id="WP_078198028.1">
    <property type="nucleotide sequence ID" value="NZ_CP017757.2"/>
</dbReference>
<name>A0A1U9UST0_CUPNE</name>
<evidence type="ECO:0000313" key="2">
    <source>
        <dbReference type="Proteomes" id="UP000189627"/>
    </source>
</evidence>
<accession>A0A1U9UST0</accession>
<gene>
    <name evidence="1" type="ORF">BJN34_17840</name>
</gene>
<dbReference type="Proteomes" id="UP000189627">
    <property type="component" value="Chromosome 1"/>
</dbReference>